<dbReference type="Pfam" id="PF07282">
    <property type="entry name" value="Cas12f1-like_TNB"/>
    <property type="match status" value="1"/>
</dbReference>
<comment type="similarity">
    <text evidence="1">In the C-terminal section; belongs to the transposase 35 family.</text>
</comment>
<evidence type="ECO:0000256" key="5">
    <source>
        <dbReference type="ARBA" id="ARBA00023125"/>
    </source>
</evidence>
<evidence type="ECO:0000256" key="6">
    <source>
        <dbReference type="ARBA" id="ARBA00023172"/>
    </source>
</evidence>
<evidence type="ECO:0000256" key="4">
    <source>
        <dbReference type="ARBA" id="ARBA00022833"/>
    </source>
</evidence>
<keyword evidence="3" id="KW-0479">Metal-binding</keyword>
<gene>
    <name evidence="10" type="ORF">FEK34_13415</name>
</gene>
<dbReference type="InterPro" id="IPR001959">
    <property type="entry name" value="Transposase"/>
</dbReference>
<organism evidence="10 11">
    <name type="scientific">Nocardia cyriacigeorgica</name>
    <dbReference type="NCBI Taxonomy" id="135487"/>
    <lineage>
        <taxon>Bacteria</taxon>
        <taxon>Bacillati</taxon>
        <taxon>Actinomycetota</taxon>
        <taxon>Actinomycetes</taxon>
        <taxon>Mycobacteriales</taxon>
        <taxon>Nocardiaceae</taxon>
        <taxon>Nocardia</taxon>
    </lineage>
</organism>
<protein>
    <submittedName>
        <fullName evidence="10">IS200/IS605 family element transposase accessory protein TnpB</fullName>
    </submittedName>
</protein>
<keyword evidence="5" id="KW-0238">DNA-binding</keyword>
<dbReference type="RefSeq" id="WP_138448216.1">
    <property type="nucleotide sequence ID" value="NZ_VBUT01000005.1"/>
</dbReference>
<dbReference type="InterPro" id="IPR010095">
    <property type="entry name" value="Cas12f1-like_TNB"/>
</dbReference>
<evidence type="ECO:0000256" key="3">
    <source>
        <dbReference type="ARBA" id="ARBA00022723"/>
    </source>
</evidence>
<dbReference type="GO" id="GO:0003677">
    <property type="term" value="F:DNA binding"/>
    <property type="evidence" value="ECO:0007669"/>
    <property type="project" value="UniProtKB-KW"/>
</dbReference>
<keyword evidence="6" id="KW-0233">DNA recombination</keyword>
<evidence type="ECO:0000256" key="2">
    <source>
        <dbReference type="ARBA" id="ARBA00022578"/>
    </source>
</evidence>
<evidence type="ECO:0000256" key="1">
    <source>
        <dbReference type="ARBA" id="ARBA00008761"/>
    </source>
</evidence>
<evidence type="ECO:0000313" key="10">
    <source>
        <dbReference type="EMBL" id="TLF77352.1"/>
    </source>
</evidence>
<name>A0A5R8NNU7_9NOCA</name>
<feature type="domain" description="Transposase putative helix-turn-helix" evidence="9">
    <location>
        <begin position="1"/>
        <end position="45"/>
    </location>
</feature>
<accession>A0A5R8NNU7</accession>
<evidence type="ECO:0000313" key="11">
    <source>
        <dbReference type="Proteomes" id="UP000306378"/>
    </source>
</evidence>
<evidence type="ECO:0000259" key="8">
    <source>
        <dbReference type="Pfam" id="PF07282"/>
    </source>
</evidence>
<dbReference type="Pfam" id="PF12323">
    <property type="entry name" value="HTH_OrfB_IS605"/>
    <property type="match status" value="1"/>
</dbReference>
<dbReference type="GO" id="GO:0006310">
    <property type="term" value="P:DNA recombination"/>
    <property type="evidence" value="ECO:0007669"/>
    <property type="project" value="UniProtKB-KW"/>
</dbReference>
<dbReference type="Proteomes" id="UP000306378">
    <property type="component" value="Unassembled WGS sequence"/>
</dbReference>
<dbReference type="NCBIfam" id="NF040570">
    <property type="entry name" value="guided_TnpB"/>
    <property type="match status" value="1"/>
</dbReference>
<dbReference type="GO" id="GO:0032196">
    <property type="term" value="P:transposition"/>
    <property type="evidence" value="ECO:0007669"/>
    <property type="project" value="UniProtKB-KW"/>
</dbReference>
<proteinExistence type="inferred from homology"/>
<dbReference type="AlphaFoldDB" id="A0A5R8NNU7"/>
<reference evidence="10 11" key="1">
    <citation type="submission" date="2019-05" db="EMBL/GenBank/DDBJ databases">
        <title>Genomes sequences of two Nocardia cyriacigeorgica environmental isolates, type strains Nocardia asteroides ATCC 19247 and Nocardia cyriacigeorgica DSM 44484.</title>
        <authorList>
            <person name="Vautrin F."/>
            <person name="Bergeron E."/>
            <person name="Dubost A."/>
            <person name="Abrouk D."/>
            <person name="Rodriguez Nava V."/>
            <person name="Pujic P."/>
        </authorList>
    </citation>
    <scope>NUCLEOTIDE SEQUENCE [LARGE SCALE GENOMIC DNA]</scope>
    <source>
        <strain evidence="10 11">EML 446</strain>
    </source>
</reference>
<keyword evidence="2" id="KW-0815">Transposition</keyword>
<evidence type="ECO:0000259" key="7">
    <source>
        <dbReference type="Pfam" id="PF01385"/>
    </source>
</evidence>
<dbReference type="Pfam" id="PF01385">
    <property type="entry name" value="OrfB_IS605"/>
    <property type="match status" value="1"/>
</dbReference>
<dbReference type="GO" id="GO:0046872">
    <property type="term" value="F:metal ion binding"/>
    <property type="evidence" value="ECO:0007669"/>
    <property type="project" value="UniProtKB-KW"/>
</dbReference>
<sequence>MQLRYQYRVYPTPGQAGRLAQAFGCARVVFNDSLRVRRDAYAAGERIGDTEVQRRVVTEAKRTPERAWLAEVSSVVLVQACQDARMAYRNWFDSISGKRKGRKVGAPRLRSRKDNRQAIRLTRNGFSVRDNRKLYVAKVGELAVRWSRELPSVPSSVTIIKDAAGRYFASFVVETTDEALPPIGSEVGIDLGLTTFAVLSSGKIIDSPKFLRRAERKLRKAQQAMSRKEKGSNNRAKARVRIAKAHATVADTRRDWAHKQSTAIIRENQAVFVEDLCVAGLARTRLAKSVHDAGWAMFTRMLEEKAARYGRTFAKVDRFYPSSQLCSACGMLDGPKPLSVREWQCRACGAVHDRDLNAAKNIHAAGRAEWLNACGGTVSLSA</sequence>
<feature type="domain" description="Cas12f1-like TNB" evidence="8">
    <location>
        <begin position="295"/>
        <end position="362"/>
    </location>
</feature>
<keyword evidence="4" id="KW-0862">Zinc</keyword>
<feature type="domain" description="Probable transposase IS891/IS1136/IS1341" evidence="7">
    <location>
        <begin position="171"/>
        <end position="283"/>
    </location>
</feature>
<comment type="caution">
    <text evidence="10">The sequence shown here is derived from an EMBL/GenBank/DDBJ whole genome shotgun (WGS) entry which is preliminary data.</text>
</comment>
<dbReference type="EMBL" id="VBUT01000005">
    <property type="protein sequence ID" value="TLF77352.1"/>
    <property type="molecule type" value="Genomic_DNA"/>
</dbReference>
<dbReference type="InterPro" id="IPR021027">
    <property type="entry name" value="Transposase_put_HTH"/>
</dbReference>
<evidence type="ECO:0000259" key="9">
    <source>
        <dbReference type="Pfam" id="PF12323"/>
    </source>
</evidence>